<comment type="cofactor">
    <cofactor evidence="2">
        <name>Mg(2+)</name>
        <dbReference type="ChEBI" id="CHEBI:18420"/>
    </cofactor>
</comment>
<proteinExistence type="inferred from homology"/>
<gene>
    <name evidence="14" type="primary">rnhB</name>
</gene>
<evidence type="ECO:0000256" key="2">
    <source>
        <dbReference type="ARBA" id="ARBA00001946"/>
    </source>
</evidence>
<evidence type="ECO:0000259" key="13">
    <source>
        <dbReference type="PROSITE" id="PS51975"/>
    </source>
</evidence>
<organism evidence="14">
    <name type="scientific">uncultured marine group II/III euryarchaeote AD1000_70_A02</name>
    <dbReference type="NCBI Taxonomy" id="1457802"/>
    <lineage>
        <taxon>Archaea</taxon>
        <taxon>Methanobacteriati</taxon>
        <taxon>Methanobacteriota</taxon>
        <taxon>environmental samples</taxon>
    </lineage>
</organism>
<dbReference type="AlphaFoldDB" id="A0A075G1N1"/>
<evidence type="ECO:0000256" key="4">
    <source>
        <dbReference type="ARBA" id="ARBA00004496"/>
    </source>
</evidence>
<dbReference type="PANTHER" id="PTHR10954">
    <property type="entry name" value="RIBONUCLEASE H2 SUBUNIT A"/>
    <property type="match status" value="1"/>
</dbReference>
<feature type="binding site" evidence="10">
    <location>
        <position position="9"/>
    </location>
    <ligand>
        <name>a divalent metal cation</name>
        <dbReference type="ChEBI" id="CHEBI:60240"/>
    </ligand>
</feature>
<dbReference type="GO" id="GO:0046872">
    <property type="term" value="F:metal ion binding"/>
    <property type="evidence" value="ECO:0007669"/>
    <property type="project" value="UniProtKB-KW"/>
</dbReference>
<dbReference type="EMBL" id="KF900460">
    <property type="protein sequence ID" value="AIE95762.1"/>
    <property type="molecule type" value="Genomic_DNA"/>
</dbReference>
<keyword evidence="5" id="KW-0963">Cytoplasm</keyword>
<feature type="domain" description="RNase H type-2" evidence="13">
    <location>
        <begin position="3"/>
        <end position="223"/>
    </location>
</feature>
<keyword evidence="8 10" id="KW-0255">Endonuclease</keyword>
<comment type="catalytic activity">
    <reaction evidence="1 10 11">
        <text>Endonucleolytic cleavage to 5'-phosphomonoester.</text>
        <dbReference type="EC" id="3.1.26.4"/>
    </reaction>
</comment>
<feature type="binding site" evidence="10">
    <location>
        <position position="115"/>
    </location>
    <ligand>
        <name>a divalent metal cation</name>
        <dbReference type="ChEBI" id="CHEBI:60240"/>
    </ligand>
</feature>
<keyword evidence="7 10" id="KW-0479">Metal-binding</keyword>
<evidence type="ECO:0000256" key="10">
    <source>
        <dbReference type="PROSITE-ProRule" id="PRU01319"/>
    </source>
</evidence>
<dbReference type="PROSITE" id="PS51975">
    <property type="entry name" value="RNASE_H_2"/>
    <property type="match status" value="1"/>
</dbReference>
<dbReference type="PANTHER" id="PTHR10954:SF23">
    <property type="entry name" value="RIBONUCLEASE"/>
    <property type="match status" value="1"/>
</dbReference>
<reference evidence="14" key="1">
    <citation type="journal article" date="2014" name="Genome Biol. Evol.">
        <title>Pangenome evidence for extensive interdomain horizontal transfer affecting lineage core and shell genes in uncultured planktonic thaumarchaeota and euryarchaeota.</title>
        <authorList>
            <person name="Deschamps P."/>
            <person name="Zivanovic Y."/>
            <person name="Moreira D."/>
            <person name="Rodriguez-Valera F."/>
            <person name="Lopez-Garcia P."/>
        </authorList>
    </citation>
    <scope>NUCLEOTIDE SEQUENCE</scope>
</reference>
<name>A0A075G1N1_9EURY</name>
<comment type="subcellular location">
    <subcellularLocation>
        <location evidence="4">Cytoplasm</location>
    </subcellularLocation>
</comment>
<dbReference type="InterPro" id="IPR004649">
    <property type="entry name" value="RNase_H2_suA"/>
</dbReference>
<evidence type="ECO:0000256" key="5">
    <source>
        <dbReference type="ARBA" id="ARBA00022490"/>
    </source>
</evidence>
<dbReference type="InterPro" id="IPR001352">
    <property type="entry name" value="RNase_HII/HIII"/>
</dbReference>
<evidence type="ECO:0000256" key="3">
    <source>
        <dbReference type="ARBA" id="ARBA00004065"/>
    </source>
</evidence>
<comment type="similarity">
    <text evidence="11">Belongs to the RNase HII family.</text>
</comment>
<evidence type="ECO:0000256" key="11">
    <source>
        <dbReference type="RuleBase" id="RU003515"/>
    </source>
</evidence>
<feature type="binding site" evidence="10">
    <location>
        <position position="10"/>
    </location>
    <ligand>
        <name>a divalent metal cation</name>
        <dbReference type="ChEBI" id="CHEBI:60240"/>
    </ligand>
</feature>
<dbReference type="GO" id="GO:0003723">
    <property type="term" value="F:RNA binding"/>
    <property type="evidence" value="ECO:0007669"/>
    <property type="project" value="UniProtKB-UniRule"/>
</dbReference>
<dbReference type="InterPro" id="IPR012337">
    <property type="entry name" value="RNaseH-like_sf"/>
</dbReference>
<comment type="cofactor">
    <cofactor evidence="10">
        <name>Mn(2+)</name>
        <dbReference type="ChEBI" id="CHEBI:29035"/>
    </cofactor>
    <cofactor evidence="10">
        <name>Mg(2+)</name>
        <dbReference type="ChEBI" id="CHEBI:18420"/>
    </cofactor>
    <text evidence="10">Manganese or magnesium. Binds 1 divalent metal ion per monomer in the absence of substrate. May bind a second metal ion after substrate binding.</text>
</comment>
<dbReference type="GO" id="GO:0004523">
    <property type="term" value="F:RNA-DNA hybrid ribonuclease activity"/>
    <property type="evidence" value="ECO:0007669"/>
    <property type="project" value="UniProtKB-UniRule"/>
</dbReference>
<evidence type="ECO:0000256" key="12">
    <source>
        <dbReference type="SAM" id="MobiDB-lite"/>
    </source>
</evidence>
<evidence type="ECO:0000256" key="1">
    <source>
        <dbReference type="ARBA" id="ARBA00000077"/>
    </source>
</evidence>
<comment type="function">
    <text evidence="3 11">Endonuclease that specifically degrades the RNA of RNA-DNA hybrids.</text>
</comment>
<dbReference type="CDD" id="cd07180">
    <property type="entry name" value="RNase_HII_archaea_like"/>
    <property type="match status" value="1"/>
</dbReference>
<evidence type="ECO:0000313" key="14">
    <source>
        <dbReference type="EMBL" id="AIE95762.1"/>
    </source>
</evidence>
<protein>
    <recommendedName>
        <fullName evidence="11">Ribonuclease</fullName>
        <ecNumber evidence="11">3.1.26.4</ecNumber>
    </recommendedName>
</protein>
<evidence type="ECO:0000256" key="7">
    <source>
        <dbReference type="ARBA" id="ARBA00022723"/>
    </source>
</evidence>
<dbReference type="Gene3D" id="3.30.420.10">
    <property type="entry name" value="Ribonuclease H-like superfamily/Ribonuclease H"/>
    <property type="match status" value="1"/>
</dbReference>
<dbReference type="Gene3D" id="1.10.10.460">
    <property type="entry name" value="Ribonuclease hii. Domain 2"/>
    <property type="match status" value="1"/>
</dbReference>
<dbReference type="GO" id="GO:0005737">
    <property type="term" value="C:cytoplasm"/>
    <property type="evidence" value="ECO:0007669"/>
    <property type="project" value="UniProtKB-SubCell"/>
</dbReference>
<dbReference type="Pfam" id="PF01351">
    <property type="entry name" value="RNase_HII"/>
    <property type="match status" value="1"/>
</dbReference>
<evidence type="ECO:0000256" key="9">
    <source>
        <dbReference type="ARBA" id="ARBA00022801"/>
    </source>
</evidence>
<evidence type="ECO:0000256" key="6">
    <source>
        <dbReference type="ARBA" id="ARBA00022722"/>
    </source>
</evidence>
<dbReference type="GO" id="GO:0032299">
    <property type="term" value="C:ribonuclease H2 complex"/>
    <property type="evidence" value="ECO:0007669"/>
    <property type="project" value="TreeGrafter"/>
</dbReference>
<dbReference type="GO" id="GO:0043137">
    <property type="term" value="P:DNA replication, removal of RNA primer"/>
    <property type="evidence" value="ECO:0007669"/>
    <property type="project" value="TreeGrafter"/>
</dbReference>
<sequence>MSALKIGVDEAGRGPVIGPLVVCALCVPEVDQSVLHELGAKDSKELSPERRRHISESIYSLAETKGWGIGIVSCDPERIDANSLSSDLNRLEVELFAEAIEVAAEDSAGGTIMADACDVDEKRFTTRLTSRLGSLWSEWEVVSEHGMDSQDVVAGAASVLAKVERDASIAALEGRLGIRIGSGYPSDSLTRQAVRELVSGELPNGCLRWSWSTVSDIWEEVHGGPVPVRDGGGSAARQSSLDQW</sequence>
<dbReference type="SUPFAM" id="SSF53098">
    <property type="entry name" value="Ribonuclease H-like"/>
    <property type="match status" value="1"/>
</dbReference>
<keyword evidence="9 10" id="KW-0378">Hydrolase</keyword>
<keyword evidence="6 10" id="KW-0540">Nuclease</keyword>
<feature type="region of interest" description="Disordered" evidence="12">
    <location>
        <begin position="224"/>
        <end position="244"/>
    </location>
</feature>
<evidence type="ECO:0000256" key="8">
    <source>
        <dbReference type="ARBA" id="ARBA00022759"/>
    </source>
</evidence>
<accession>A0A075G1N1</accession>
<dbReference type="EC" id="3.1.26.4" evidence="11"/>
<dbReference type="GO" id="GO:0006298">
    <property type="term" value="P:mismatch repair"/>
    <property type="evidence" value="ECO:0007669"/>
    <property type="project" value="TreeGrafter"/>
</dbReference>
<dbReference type="InterPro" id="IPR024567">
    <property type="entry name" value="RNase_HII/HIII_dom"/>
</dbReference>
<dbReference type="InterPro" id="IPR023160">
    <property type="entry name" value="RNase_HII_hlx-loop-hlx_cap_dom"/>
</dbReference>
<dbReference type="NCBIfam" id="TIGR00729">
    <property type="entry name" value="ribonuclease HII"/>
    <property type="match status" value="1"/>
</dbReference>
<dbReference type="InterPro" id="IPR036397">
    <property type="entry name" value="RNaseH_sf"/>
</dbReference>